<protein>
    <submittedName>
        <fullName evidence="5">Actin-related protein 2/3 complex subunit</fullName>
    </submittedName>
</protein>
<evidence type="ECO:0000256" key="4">
    <source>
        <dbReference type="ARBA" id="ARBA00023212"/>
    </source>
</evidence>
<keyword evidence="2" id="KW-0963">Cytoplasm</keyword>
<evidence type="ECO:0000256" key="3">
    <source>
        <dbReference type="ARBA" id="ARBA00023203"/>
    </source>
</evidence>
<dbReference type="GO" id="GO:0005885">
    <property type="term" value="C:Arp2/3 protein complex"/>
    <property type="evidence" value="ECO:0007669"/>
    <property type="project" value="InterPro"/>
</dbReference>
<dbReference type="VEuPathDB" id="GiardiaDB:SS50377_25387"/>
<dbReference type="GO" id="GO:0034314">
    <property type="term" value="P:Arp2/3 complex-mediated actin nucleation"/>
    <property type="evidence" value="ECO:0007669"/>
    <property type="project" value="InterPro"/>
</dbReference>
<evidence type="ECO:0000256" key="1">
    <source>
        <dbReference type="ARBA" id="ARBA00004245"/>
    </source>
</evidence>
<evidence type="ECO:0000313" key="7">
    <source>
        <dbReference type="Proteomes" id="UP000018208"/>
    </source>
</evidence>
<dbReference type="EMBL" id="AUWU02000005">
    <property type="protein sequence ID" value="KAH0573267.1"/>
    <property type="molecule type" value="Genomic_DNA"/>
</dbReference>
<dbReference type="AlphaFoldDB" id="V6LMJ6"/>
<dbReference type="InterPro" id="IPR008384">
    <property type="entry name" value="ARPC4"/>
</dbReference>
<dbReference type="GO" id="GO:0030041">
    <property type="term" value="P:actin filament polymerization"/>
    <property type="evidence" value="ECO:0007669"/>
    <property type="project" value="InterPro"/>
</dbReference>
<evidence type="ECO:0000256" key="2">
    <source>
        <dbReference type="ARBA" id="ARBA00022490"/>
    </source>
</evidence>
<keyword evidence="3" id="KW-0009">Actin-binding</keyword>
<reference evidence="5 6" key="1">
    <citation type="journal article" date="2014" name="PLoS Genet.">
        <title>The Genome of Spironucleus salmonicida Highlights a Fish Pathogen Adapted to Fluctuating Environments.</title>
        <authorList>
            <person name="Xu F."/>
            <person name="Jerlstrom-Hultqvist J."/>
            <person name="Einarsson E."/>
            <person name="Astvaldsson A."/>
            <person name="Svard S.G."/>
            <person name="Andersson J.O."/>
        </authorList>
    </citation>
    <scope>NUCLEOTIDE SEQUENCE</scope>
    <source>
        <strain evidence="6">ATCC 50377</strain>
    </source>
</reference>
<comment type="subcellular location">
    <subcellularLocation>
        <location evidence="1">Cytoplasm</location>
        <location evidence="1">Cytoskeleton</location>
    </subcellularLocation>
</comment>
<dbReference type="InterPro" id="IPR034666">
    <property type="entry name" value="ARPC2/4"/>
</dbReference>
<reference evidence="6" key="2">
    <citation type="submission" date="2020-12" db="EMBL/GenBank/DDBJ databases">
        <title>New Spironucleus salmonicida genome in near-complete chromosomes.</title>
        <authorList>
            <person name="Xu F."/>
            <person name="Kurt Z."/>
            <person name="Jimenez-Gonzalez A."/>
            <person name="Astvaldsson A."/>
            <person name="Andersson J.O."/>
            <person name="Svard S.G."/>
        </authorList>
    </citation>
    <scope>NUCLEOTIDE SEQUENCE</scope>
    <source>
        <strain evidence="6">ATCC 50377</strain>
    </source>
</reference>
<sequence>MDLFLNSLENAISSLEYNHSNVPIIEYQQNHTQQYNIGKVLVKLEITSNSLRLSFKYKKCYGLNNFYFQQVINIIVRTNKFARQFPIDGYQISFVVIETQYKHNKDKLLHFFNKMINLQQSYDINLIDKQIIQSLITEDNQTQRIVQ</sequence>
<proteinExistence type="predicted"/>
<evidence type="ECO:0000313" key="6">
    <source>
        <dbReference type="EMBL" id="KAH0573267.1"/>
    </source>
</evidence>
<dbReference type="OrthoDB" id="336240at2759"/>
<name>V6LMJ6_9EUKA</name>
<dbReference type="EMBL" id="KI546101">
    <property type="protein sequence ID" value="EST44931.1"/>
    <property type="molecule type" value="Genomic_DNA"/>
</dbReference>
<evidence type="ECO:0000313" key="5">
    <source>
        <dbReference type="EMBL" id="EST44931.1"/>
    </source>
</evidence>
<dbReference type="Proteomes" id="UP000018208">
    <property type="component" value="Unassembled WGS sequence"/>
</dbReference>
<organism evidence="5">
    <name type="scientific">Spironucleus salmonicida</name>
    <dbReference type="NCBI Taxonomy" id="348837"/>
    <lineage>
        <taxon>Eukaryota</taxon>
        <taxon>Metamonada</taxon>
        <taxon>Diplomonadida</taxon>
        <taxon>Hexamitidae</taxon>
        <taxon>Hexamitinae</taxon>
        <taxon>Spironucleus</taxon>
    </lineage>
</organism>
<dbReference type="SUPFAM" id="SSF69645">
    <property type="entry name" value="Arp2/3 complex subunits"/>
    <property type="match status" value="1"/>
</dbReference>
<keyword evidence="4" id="KW-0206">Cytoskeleton</keyword>
<dbReference type="Gene3D" id="3.30.1460.20">
    <property type="match status" value="1"/>
</dbReference>
<accession>V6LMJ6</accession>
<keyword evidence="7" id="KW-1185">Reference proteome</keyword>
<dbReference type="GO" id="GO:0003779">
    <property type="term" value="F:actin binding"/>
    <property type="evidence" value="ECO:0007669"/>
    <property type="project" value="UniProtKB-KW"/>
</dbReference>
<gene>
    <name evidence="5" type="ORF">SS50377_14949</name>
    <name evidence="6" type="ORF">SS50377_25387</name>
</gene>
<dbReference type="Pfam" id="PF05856">
    <property type="entry name" value="ARPC4"/>
    <property type="match status" value="1"/>
</dbReference>